<comment type="caution">
    <text evidence="1">The sequence shown here is derived from an EMBL/GenBank/DDBJ whole genome shotgun (WGS) entry which is preliminary data.</text>
</comment>
<organism evidence="1 2">
    <name type="scientific">Aphis craccivora</name>
    <name type="common">Cowpea aphid</name>
    <dbReference type="NCBI Taxonomy" id="307492"/>
    <lineage>
        <taxon>Eukaryota</taxon>
        <taxon>Metazoa</taxon>
        <taxon>Ecdysozoa</taxon>
        <taxon>Arthropoda</taxon>
        <taxon>Hexapoda</taxon>
        <taxon>Insecta</taxon>
        <taxon>Pterygota</taxon>
        <taxon>Neoptera</taxon>
        <taxon>Paraneoptera</taxon>
        <taxon>Hemiptera</taxon>
        <taxon>Sternorrhyncha</taxon>
        <taxon>Aphidomorpha</taxon>
        <taxon>Aphidoidea</taxon>
        <taxon>Aphididae</taxon>
        <taxon>Aphidini</taxon>
        <taxon>Aphis</taxon>
        <taxon>Aphis</taxon>
    </lineage>
</organism>
<proteinExistence type="predicted"/>
<name>A0A6G0YT63_APHCR</name>
<reference evidence="1 2" key="1">
    <citation type="submission" date="2019-08" db="EMBL/GenBank/DDBJ databases">
        <title>Whole genome of Aphis craccivora.</title>
        <authorList>
            <person name="Voronova N.V."/>
            <person name="Shulinski R.S."/>
            <person name="Bandarenka Y.V."/>
            <person name="Zhorov D.G."/>
            <person name="Warner D."/>
        </authorList>
    </citation>
    <scope>NUCLEOTIDE SEQUENCE [LARGE SCALE GENOMIC DNA]</scope>
    <source>
        <strain evidence="1">180601</strain>
        <tissue evidence="1">Whole Body</tissue>
    </source>
</reference>
<dbReference type="Proteomes" id="UP000478052">
    <property type="component" value="Unassembled WGS sequence"/>
</dbReference>
<gene>
    <name evidence="1" type="ORF">FWK35_00007576</name>
</gene>
<evidence type="ECO:0000313" key="2">
    <source>
        <dbReference type="Proteomes" id="UP000478052"/>
    </source>
</evidence>
<evidence type="ECO:0000313" key="1">
    <source>
        <dbReference type="EMBL" id="KAF0761071.1"/>
    </source>
</evidence>
<sequence length="97" mass="10991">MYMFIICPSVSNGGAVKPDMGKFAVVNNKPDTTMDPQIEENMDQSNLERKSTIRHVISKSFGVFFWPISKSWNFFKGFIPSPRNLFSKNKEVIGGIN</sequence>
<keyword evidence="2" id="KW-1185">Reference proteome</keyword>
<dbReference type="EMBL" id="VUJU01002501">
    <property type="protein sequence ID" value="KAF0761071.1"/>
    <property type="molecule type" value="Genomic_DNA"/>
</dbReference>
<accession>A0A6G0YT63</accession>
<dbReference type="AlphaFoldDB" id="A0A6G0YT63"/>
<dbReference type="OrthoDB" id="6612512at2759"/>
<protein>
    <submittedName>
        <fullName evidence="1">ACYPI44554 protein</fullName>
    </submittedName>
</protein>